<keyword evidence="3" id="KW-0472">Membrane</keyword>
<evidence type="ECO:0000256" key="3">
    <source>
        <dbReference type="SAM" id="Phobius"/>
    </source>
</evidence>
<dbReference type="EMBL" id="CP159534">
    <property type="protein sequence ID" value="XCJ70964.1"/>
    <property type="molecule type" value="Genomic_DNA"/>
</dbReference>
<dbReference type="Pfam" id="PF13490">
    <property type="entry name" value="zf-HC2"/>
    <property type="match status" value="1"/>
</dbReference>
<dbReference type="Gene3D" id="1.10.10.1320">
    <property type="entry name" value="Anti-sigma factor, zinc-finger domain"/>
    <property type="match status" value="1"/>
</dbReference>
<feature type="transmembrane region" description="Helical" evidence="3">
    <location>
        <begin position="98"/>
        <end position="118"/>
    </location>
</feature>
<keyword evidence="2" id="KW-0804">Transcription</keyword>
<dbReference type="RefSeq" id="WP_353942596.1">
    <property type="nucleotide sequence ID" value="NZ_CP159534.1"/>
</dbReference>
<gene>
    <name evidence="5" type="ORF">ABII15_13705</name>
</gene>
<feature type="transmembrane region" description="Helical" evidence="3">
    <location>
        <begin position="197"/>
        <end position="216"/>
    </location>
</feature>
<evidence type="ECO:0000256" key="1">
    <source>
        <dbReference type="ARBA" id="ARBA00023015"/>
    </source>
</evidence>
<organism evidence="5">
    <name type="scientific">Streptomyces tabacisoli</name>
    <dbReference type="NCBI Taxonomy" id="3156398"/>
    <lineage>
        <taxon>Bacteria</taxon>
        <taxon>Bacillati</taxon>
        <taxon>Actinomycetota</taxon>
        <taxon>Actinomycetes</taxon>
        <taxon>Kitasatosporales</taxon>
        <taxon>Streptomycetaceae</taxon>
        <taxon>Streptomyces</taxon>
    </lineage>
</organism>
<feature type="domain" description="Putative zinc-finger" evidence="4">
    <location>
        <begin position="18"/>
        <end position="42"/>
    </location>
</feature>
<protein>
    <submittedName>
        <fullName evidence="5">Zf-HC2 domain-containing protein</fullName>
    </submittedName>
</protein>
<feature type="transmembrane region" description="Helical" evidence="3">
    <location>
        <begin position="223"/>
        <end position="240"/>
    </location>
</feature>
<feature type="transmembrane region" description="Helical" evidence="3">
    <location>
        <begin position="124"/>
        <end position="142"/>
    </location>
</feature>
<accession>A0AAU8IS65</accession>
<proteinExistence type="predicted"/>
<dbReference type="InterPro" id="IPR041916">
    <property type="entry name" value="Anti_sigma_zinc_sf"/>
</dbReference>
<reference evidence="5" key="1">
    <citation type="submission" date="2024-06" db="EMBL/GenBank/DDBJ databases">
        <title>Streptomyces sp. strain HUAS MG91 genome sequences.</title>
        <authorList>
            <person name="Mo P."/>
        </authorList>
    </citation>
    <scope>NUCLEOTIDE SEQUENCE</scope>
    <source>
        <strain evidence="5">HUAS MG91</strain>
    </source>
</reference>
<name>A0AAU8IS65_9ACTN</name>
<keyword evidence="3" id="KW-0812">Transmembrane</keyword>
<feature type="transmembrane region" description="Helical" evidence="3">
    <location>
        <begin position="260"/>
        <end position="278"/>
    </location>
</feature>
<evidence type="ECO:0000259" key="4">
    <source>
        <dbReference type="Pfam" id="PF13490"/>
    </source>
</evidence>
<evidence type="ECO:0000256" key="2">
    <source>
        <dbReference type="ARBA" id="ARBA00023163"/>
    </source>
</evidence>
<evidence type="ECO:0000313" key="5">
    <source>
        <dbReference type="EMBL" id="XCJ70964.1"/>
    </source>
</evidence>
<dbReference type="InterPro" id="IPR027383">
    <property type="entry name" value="Znf_put"/>
</dbReference>
<feature type="transmembrane region" description="Helical" evidence="3">
    <location>
        <begin position="163"/>
        <end position="185"/>
    </location>
</feature>
<keyword evidence="3" id="KW-1133">Transmembrane helix</keyword>
<keyword evidence="1" id="KW-0805">Transcription regulation</keyword>
<sequence>MSGPDTGWHVTGGAAARYVDGTLPEPDCWSVERHVESCASCAARVSGAARAGAAAPVLAGVRAALLADVRAPAPVRVPAARRLGRLWWSVGPALRGPWLIALFAVAAGALGLGYGAGFDGAGPLLLALAPVVPVAGVAVSYGRHADPLHEIAAASPSGGLRLVLVRTLAVLAVSLPVLTAAGLLLPAAHQAGPGPAAWLLPALALTLAALALGGWVGCRAATGAVGAGWVAAVAVPTAAVPRAATARLAEQLSLYFDSPAARAGWAAALVVSAALIAVRRSAYDRLETM</sequence>
<dbReference type="KEGG" id="stac:ABII15_13705"/>
<dbReference type="AlphaFoldDB" id="A0AAU8IS65"/>